<evidence type="ECO:0000313" key="2">
    <source>
        <dbReference type="Proteomes" id="UP000315369"/>
    </source>
</evidence>
<dbReference type="Proteomes" id="UP000315369">
    <property type="component" value="Unassembled WGS sequence"/>
</dbReference>
<dbReference type="AlphaFoldDB" id="A0A540WSW8"/>
<organism evidence="1 2">
    <name type="scientific">Myxococcus llanfairpwllgwyngyllgogerychwyrndrobwllllantysiliogogogochensis</name>
    <dbReference type="NCBI Taxonomy" id="2590453"/>
    <lineage>
        <taxon>Bacteria</taxon>
        <taxon>Pseudomonadati</taxon>
        <taxon>Myxococcota</taxon>
        <taxon>Myxococcia</taxon>
        <taxon>Myxococcales</taxon>
        <taxon>Cystobacterineae</taxon>
        <taxon>Myxococcaceae</taxon>
        <taxon>Myxococcus</taxon>
    </lineage>
</organism>
<dbReference type="EMBL" id="VIFM01000157">
    <property type="protein sequence ID" value="TQF12050.1"/>
    <property type="molecule type" value="Genomic_DNA"/>
</dbReference>
<evidence type="ECO:0000313" key="1">
    <source>
        <dbReference type="EMBL" id="TQF12050.1"/>
    </source>
</evidence>
<gene>
    <name evidence="1" type="ORF">FJV41_31055</name>
</gene>
<dbReference type="OrthoDB" id="626916at2"/>
<proteinExistence type="predicted"/>
<keyword evidence="2" id="KW-1185">Reference proteome</keyword>
<dbReference type="RefSeq" id="WP_141646211.1">
    <property type="nucleotide sequence ID" value="NZ_VIFM01000157.1"/>
</dbReference>
<reference evidence="1 2" key="1">
    <citation type="submission" date="2019-06" db="EMBL/GenBank/DDBJ databases">
        <authorList>
            <person name="Livingstone P."/>
            <person name="Whitworth D."/>
        </authorList>
    </citation>
    <scope>NUCLEOTIDE SEQUENCE [LARGE SCALE GENOMIC DNA]</scope>
    <source>
        <strain evidence="1 2">AM401</strain>
    </source>
</reference>
<accession>A0A540WSW8</accession>
<protein>
    <submittedName>
        <fullName evidence="1">Uncharacterized protein</fullName>
    </submittedName>
</protein>
<sequence length="730" mass="79961">MSPSPQDRLYKLLPAIHRAKDTLQGEPLRALLAVMEREFLALEEDIGQLHDNWFIETCQEWVVPYIGDLLKVRDLVPVDPGLFSQRAYVANSLAYRRRKGTAAMLEQLARDVTGWPARAVEFFQRVGTTQHVNHPRPTSLRTPDLRDSNALELVGSPFEDATRTVDVRHIDNQRGKHNLPNVGLFLWRLEAYPVVLAPAFRVLPGSEPGATEAGLFRFNVLGSDTHLFNLPQSETTLSSLAGELNVPGPLRRRPLYDELEARRAALAQDRTPEQLAFGAAPPFSLHRETAPDTLEEVSPDEIVICDLSTWHRPAATLPYPGTDPNAPPVNRDILVAVDPVLGRLAFAQGRPVPDTLYVSYAYGFSSEVGGGFYDRQETLLPLEQRDAYRVDTRAGPFTSVQLATDTSAASADALVEVLDSERYPLTTLNVASSARLELRAANLQRPVLDLQGGRCVVRLGKGATLVLSGLLVRGGVLEVYAADNATLDLRHCTLVPGRDLMPDGQPRTQAPSLVVRGAKDGDCTVLLSRCITGPIQTGRASTLRLEDCIVDGLGGLALQPLPPLPGPVEDPPVESYEGAGRTGALHVLASTVLGGVEATVLVLGSDSLFTGRVDVVQRQEGCVRFSYVPPGSRVPQRFRCQPAYAEDAPDDVRLEVERRVKPVFTSDRYGDPGYCQLRDDTDSGIRRGASDEGEMGVFHHLQQPQREANLRASLTDYLRFGLEAGFFFVT</sequence>
<name>A0A540WSW8_9BACT</name>
<comment type="caution">
    <text evidence="1">The sequence shown here is derived from an EMBL/GenBank/DDBJ whole genome shotgun (WGS) entry which is preliminary data.</text>
</comment>